<reference key="2">
    <citation type="submission" date="2011-10" db="EMBL/GenBank/DDBJ databases">
        <title>The genome and transcriptome sequence of Clonorchis sinensis provide insights into the carcinogenic liver fluke.</title>
        <authorList>
            <person name="Wang X."/>
            <person name="Huang Y."/>
            <person name="Chen W."/>
            <person name="Liu H."/>
            <person name="Guo L."/>
            <person name="Chen Y."/>
            <person name="Luo F."/>
            <person name="Zhou W."/>
            <person name="Sun J."/>
            <person name="Mao Q."/>
            <person name="Liang P."/>
            <person name="Zhou C."/>
            <person name="Tian Y."/>
            <person name="Men J."/>
            <person name="Lv X."/>
            <person name="Huang L."/>
            <person name="Zhou J."/>
            <person name="Hu Y."/>
            <person name="Li R."/>
            <person name="Zhang F."/>
            <person name="Lei H."/>
            <person name="Li X."/>
            <person name="Hu X."/>
            <person name="Liang C."/>
            <person name="Xu J."/>
            <person name="Wu Z."/>
            <person name="Yu X."/>
        </authorList>
    </citation>
    <scope>NUCLEOTIDE SEQUENCE</scope>
    <source>
        <strain>Henan</strain>
    </source>
</reference>
<evidence type="ECO:0000313" key="1">
    <source>
        <dbReference type="EMBL" id="GAA48686.1"/>
    </source>
</evidence>
<dbReference type="AlphaFoldDB" id="G7Y6V1"/>
<reference evidence="1" key="1">
    <citation type="journal article" date="2011" name="Genome Biol.">
        <title>The draft genome of the carcinogenic human liver fluke Clonorchis sinensis.</title>
        <authorList>
            <person name="Wang X."/>
            <person name="Chen W."/>
            <person name="Huang Y."/>
            <person name="Sun J."/>
            <person name="Men J."/>
            <person name="Liu H."/>
            <person name="Luo F."/>
            <person name="Guo L."/>
            <person name="Lv X."/>
            <person name="Deng C."/>
            <person name="Zhou C."/>
            <person name="Fan Y."/>
            <person name="Li X."/>
            <person name="Huang L."/>
            <person name="Hu Y."/>
            <person name="Liang C."/>
            <person name="Hu X."/>
            <person name="Xu J."/>
            <person name="Yu X."/>
        </authorList>
    </citation>
    <scope>NUCLEOTIDE SEQUENCE [LARGE SCALE GENOMIC DNA]</scope>
    <source>
        <strain evidence="1">Henan</strain>
    </source>
</reference>
<keyword evidence="2" id="KW-1185">Reference proteome</keyword>
<protein>
    <submittedName>
        <fullName evidence="1">Gap-Pol polyprotein</fullName>
    </submittedName>
</protein>
<organism evidence="1 2">
    <name type="scientific">Clonorchis sinensis</name>
    <name type="common">Chinese liver fluke</name>
    <dbReference type="NCBI Taxonomy" id="79923"/>
    <lineage>
        <taxon>Eukaryota</taxon>
        <taxon>Metazoa</taxon>
        <taxon>Spiralia</taxon>
        <taxon>Lophotrochozoa</taxon>
        <taxon>Platyhelminthes</taxon>
        <taxon>Trematoda</taxon>
        <taxon>Digenea</taxon>
        <taxon>Opisthorchiida</taxon>
        <taxon>Opisthorchiata</taxon>
        <taxon>Opisthorchiidae</taxon>
        <taxon>Clonorchis</taxon>
    </lineage>
</organism>
<sequence length="135" mass="15314">MRLETARMGPRWDPTMFYAIPQQPLDRALPGLEGVSRQQLLFHQFIEAAQPAPGSQLRLVTATGQLSVKRLVHLAWELTEALLATLQSNEKRDGSPVENLKNKADQLAEQLAVTNTESWRQARKIRRYRCAMPGH</sequence>
<proteinExistence type="predicted"/>
<evidence type="ECO:0000313" key="2">
    <source>
        <dbReference type="Proteomes" id="UP000008909"/>
    </source>
</evidence>
<dbReference type="EMBL" id="DF142903">
    <property type="protein sequence ID" value="GAA48686.1"/>
    <property type="molecule type" value="Genomic_DNA"/>
</dbReference>
<name>G7Y6V1_CLOSI</name>
<dbReference type="Proteomes" id="UP000008909">
    <property type="component" value="Unassembled WGS sequence"/>
</dbReference>
<gene>
    <name evidence="1" type="ORF">CLF_101912</name>
</gene>
<accession>G7Y6V1</accession>